<accession>A0A8H5LMU1</accession>
<feature type="transmembrane region" description="Helical" evidence="7">
    <location>
        <begin position="6"/>
        <end position="29"/>
    </location>
</feature>
<keyword evidence="2 7" id="KW-0812">Transmembrane</keyword>
<dbReference type="InterPro" id="IPR049326">
    <property type="entry name" value="Rhodopsin_dom_fungi"/>
</dbReference>
<proteinExistence type="inferred from homology"/>
<dbReference type="GO" id="GO:0016020">
    <property type="term" value="C:membrane"/>
    <property type="evidence" value="ECO:0007669"/>
    <property type="project" value="UniProtKB-SubCell"/>
</dbReference>
<evidence type="ECO:0000256" key="5">
    <source>
        <dbReference type="ARBA" id="ARBA00038359"/>
    </source>
</evidence>
<evidence type="ECO:0000313" key="10">
    <source>
        <dbReference type="Proteomes" id="UP000559027"/>
    </source>
</evidence>
<gene>
    <name evidence="9" type="ORF">D9756_001074</name>
</gene>
<feature type="transmembrane region" description="Helical" evidence="7">
    <location>
        <begin position="107"/>
        <end position="128"/>
    </location>
</feature>
<feature type="transmembrane region" description="Helical" evidence="7">
    <location>
        <begin position="73"/>
        <end position="95"/>
    </location>
</feature>
<comment type="subcellular location">
    <subcellularLocation>
        <location evidence="1">Membrane</location>
        <topology evidence="1">Multi-pass membrane protein</topology>
    </subcellularLocation>
</comment>
<feature type="transmembrane region" description="Helical" evidence="7">
    <location>
        <begin position="185"/>
        <end position="209"/>
    </location>
</feature>
<dbReference type="OrthoDB" id="444631at2759"/>
<feature type="domain" description="Rhodopsin" evidence="8">
    <location>
        <begin position="26"/>
        <end position="208"/>
    </location>
</feature>
<dbReference type="InterPro" id="IPR052337">
    <property type="entry name" value="SAT4-like"/>
</dbReference>
<reference evidence="9 10" key="1">
    <citation type="journal article" date="2020" name="ISME J.">
        <title>Uncovering the hidden diversity of litter-decomposition mechanisms in mushroom-forming fungi.</title>
        <authorList>
            <person name="Floudas D."/>
            <person name="Bentzer J."/>
            <person name="Ahren D."/>
            <person name="Johansson T."/>
            <person name="Persson P."/>
            <person name="Tunlid A."/>
        </authorList>
    </citation>
    <scope>NUCLEOTIDE SEQUENCE [LARGE SCALE GENOMIC DNA]</scope>
    <source>
        <strain evidence="9 10">CBS 146.42</strain>
    </source>
</reference>
<keyword evidence="4 7" id="KW-0472">Membrane</keyword>
<dbReference type="Pfam" id="PF20684">
    <property type="entry name" value="Fung_rhodopsin"/>
    <property type="match status" value="1"/>
</dbReference>
<evidence type="ECO:0000259" key="8">
    <source>
        <dbReference type="Pfam" id="PF20684"/>
    </source>
</evidence>
<evidence type="ECO:0000313" key="9">
    <source>
        <dbReference type="EMBL" id="KAF5363410.1"/>
    </source>
</evidence>
<dbReference type="AlphaFoldDB" id="A0A8H5LMU1"/>
<organism evidence="9 10">
    <name type="scientific">Leucocoprinus leucothites</name>
    <dbReference type="NCBI Taxonomy" id="201217"/>
    <lineage>
        <taxon>Eukaryota</taxon>
        <taxon>Fungi</taxon>
        <taxon>Dikarya</taxon>
        <taxon>Basidiomycota</taxon>
        <taxon>Agaricomycotina</taxon>
        <taxon>Agaricomycetes</taxon>
        <taxon>Agaricomycetidae</taxon>
        <taxon>Agaricales</taxon>
        <taxon>Agaricineae</taxon>
        <taxon>Agaricaceae</taxon>
        <taxon>Leucocoprinus</taxon>
    </lineage>
</organism>
<evidence type="ECO:0000256" key="4">
    <source>
        <dbReference type="ARBA" id="ARBA00023136"/>
    </source>
</evidence>
<feature type="region of interest" description="Disordered" evidence="6">
    <location>
        <begin position="311"/>
        <end position="347"/>
    </location>
</feature>
<keyword evidence="10" id="KW-1185">Reference proteome</keyword>
<name>A0A8H5LMU1_9AGAR</name>
<evidence type="ECO:0000256" key="7">
    <source>
        <dbReference type="SAM" id="Phobius"/>
    </source>
</evidence>
<comment type="similarity">
    <text evidence="5">Belongs to the SAT4 family.</text>
</comment>
<evidence type="ECO:0000256" key="3">
    <source>
        <dbReference type="ARBA" id="ARBA00022989"/>
    </source>
</evidence>
<keyword evidence="3 7" id="KW-1133">Transmembrane helix</keyword>
<dbReference type="Proteomes" id="UP000559027">
    <property type="component" value="Unassembled WGS sequence"/>
</dbReference>
<feature type="transmembrane region" description="Helical" evidence="7">
    <location>
        <begin position="152"/>
        <end position="173"/>
    </location>
</feature>
<dbReference type="EMBL" id="JAACJO010000001">
    <property type="protein sequence ID" value="KAF5363410.1"/>
    <property type="molecule type" value="Genomic_DNA"/>
</dbReference>
<dbReference type="PANTHER" id="PTHR33048">
    <property type="entry name" value="PTH11-LIKE INTEGRAL MEMBRANE PROTEIN (AFU_ORTHOLOGUE AFUA_5G11245)"/>
    <property type="match status" value="1"/>
</dbReference>
<evidence type="ECO:0000256" key="2">
    <source>
        <dbReference type="ARBA" id="ARBA00022692"/>
    </source>
</evidence>
<protein>
    <recommendedName>
        <fullName evidence="8">Rhodopsin domain-containing protein</fullName>
    </recommendedName>
</protein>
<evidence type="ECO:0000256" key="6">
    <source>
        <dbReference type="SAM" id="MobiDB-lite"/>
    </source>
</evidence>
<dbReference type="PANTHER" id="PTHR33048:SF47">
    <property type="entry name" value="INTEGRAL MEMBRANE PROTEIN-RELATED"/>
    <property type="match status" value="1"/>
</dbReference>
<evidence type="ECO:0000256" key="1">
    <source>
        <dbReference type="ARBA" id="ARBA00004141"/>
    </source>
</evidence>
<sequence length="347" mass="38996">MIDPQVQIKIVSAVCSSFAIASTIQRLFIRIPGAGLWFDDAWAIFSTVVLIMQVGSVFMEVPNPPGVTGAARYYMMAIGFYSVIWTARLSILFSLIRIEPFNGWQRVYKTIGVVFFTIWMVLLAQLFWECEPGVEWKQLPSPQCKLGRSVPILQLTSDIFADLCLLWIPMRLFRSILNDNLRKRLMLIFSTCVATTIVSLVHASYIFVSGGPREIIAALVEDCVSLMVCNLPLCVAQVIRRGRWFEDEEPVSTNMWPTWFRKTTTTSSGTNTTRSQLRTTITNAPTTVISVDLPSDTSRLRPDESYVETHSMKNLGSHSDLALNDDVDDKAASSGSRPLQRQSHEDV</sequence>
<feature type="transmembrane region" description="Helical" evidence="7">
    <location>
        <begin position="41"/>
        <end position="61"/>
    </location>
</feature>
<comment type="caution">
    <text evidence="9">The sequence shown here is derived from an EMBL/GenBank/DDBJ whole genome shotgun (WGS) entry which is preliminary data.</text>
</comment>